<dbReference type="PANTHER" id="PTHR22600:SF57">
    <property type="entry name" value="BETA-N-ACETYLHEXOSAMINIDASE"/>
    <property type="match status" value="1"/>
</dbReference>
<dbReference type="AlphaFoldDB" id="A0A4R6WJR5"/>
<dbReference type="InterPro" id="IPR025705">
    <property type="entry name" value="Beta_hexosaminidase_sua/sub"/>
</dbReference>
<dbReference type="Gene3D" id="2.60.40.10">
    <property type="entry name" value="Immunoglobulins"/>
    <property type="match status" value="1"/>
</dbReference>
<dbReference type="PANTHER" id="PTHR22600">
    <property type="entry name" value="BETA-HEXOSAMINIDASE"/>
    <property type="match status" value="1"/>
</dbReference>
<dbReference type="SUPFAM" id="SSF55545">
    <property type="entry name" value="beta-N-acetylhexosaminidase-like domain"/>
    <property type="match status" value="1"/>
</dbReference>
<dbReference type="Gene3D" id="3.30.379.10">
    <property type="entry name" value="Chitobiase/beta-hexosaminidase domain 2-like"/>
    <property type="match status" value="1"/>
</dbReference>
<evidence type="ECO:0000256" key="3">
    <source>
        <dbReference type="ARBA" id="ARBA00012663"/>
    </source>
</evidence>
<proteinExistence type="inferred from homology"/>
<dbReference type="InterPro" id="IPR015882">
    <property type="entry name" value="HEX_bac_N"/>
</dbReference>
<evidence type="ECO:0000256" key="1">
    <source>
        <dbReference type="ARBA" id="ARBA00001231"/>
    </source>
</evidence>
<evidence type="ECO:0000313" key="11">
    <source>
        <dbReference type="Proteomes" id="UP000295292"/>
    </source>
</evidence>
<protein>
    <recommendedName>
        <fullName evidence="3">beta-N-acetylhexosaminidase</fullName>
        <ecNumber evidence="3">3.2.1.52</ecNumber>
    </recommendedName>
    <alternativeName>
        <fullName evidence="6">Beta-N-acetylhexosaminidase</fullName>
    </alternativeName>
    <alternativeName>
        <fullName evidence="7">N-acetyl-beta-glucosaminidase</fullName>
    </alternativeName>
</protein>
<dbReference type="SUPFAM" id="SSF49384">
    <property type="entry name" value="Carbohydrate-binding domain"/>
    <property type="match status" value="1"/>
</dbReference>
<dbReference type="Pfam" id="PF03173">
    <property type="entry name" value="CHB_HEX"/>
    <property type="match status" value="1"/>
</dbReference>
<dbReference type="SUPFAM" id="SSF81296">
    <property type="entry name" value="E set domains"/>
    <property type="match status" value="1"/>
</dbReference>
<dbReference type="EC" id="3.2.1.52" evidence="3"/>
<dbReference type="InterPro" id="IPR004867">
    <property type="entry name" value="CHB_C_dom"/>
</dbReference>
<dbReference type="InterPro" id="IPR013783">
    <property type="entry name" value="Ig-like_fold"/>
</dbReference>
<evidence type="ECO:0000256" key="6">
    <source>
        <dbReference type="ARBA" id="ARBA00030512"/>
    </source>
</evidence>
<evidence type="ECO:0000256" key="5">
    <source>
        <dbReference type="ARBA" id="ARBA00023295"/>
    </source>
</evidence>
<reference evidence="10 11" key="1">
    <citation type="submission" date="2019-03" db="EMBL/GenBank/DDBJ databases">
        <title>Genomic Encyclopedia of Archaeal and Bacterial Type Strains, Phase II (KMG-II): from individual species to whole genera.</title>
        <authorList>
            <person name="Goeker M."/>
        </authorList>
    </citation>
    <scope>NUCLEOTIDE SEQUENCE [LARGE SCALE GENOMIC DNA]</scope>
    <source>
        <strain evidence="10 11">DSM 28353</strain>
    </source>
</reference>
<dbReference type="InterPro" id="IPR015883">
    <property type="entry name" value="Glyco_hydro_20_cat"/>
</dbReference>
<dbReference type="Pfam" id="PF00728">
    <property type="entry name" value="Glyco_hydro_20"/>
    <property type="match status" value="1"/>
</dbReference>
<evidence type="ECO:0000256" key="7">
    <source>
        <dbReference type="ARBA" id="ARBA00033000"/>
    </source>
</evidence>
<dbReference type="InterPro" id="IPR008965">
    <property type="entry name" value="CBM2/CBM3_carb-bd_dom_sf"/>
</dbReference>
<evidence type="ECO:0000256" key="4">
    <source>
        <dbReference type="ARBA" id="ARBA00022801"/>
    </source>
</evidence>
<comment type="catalytic activity">
    <reaction evidence="1">
        <text>Hydrolysis of terminal non-reducing N-acetyl-D-hexosamine residues in N-acetyl-beta-D-hexosaminides.</text>
        <dbReference type="EC" id="3.2.1.52"/>
    </reaction>
</comment>
<keyword evidence="4" id="KW-0378">Hydrolase</keyword>
<evidence type="ECO:0000256" key="2">
    <source>
        <dbReference type="ARBA" id="ARBA00006285"/>
    </source>
</evidence>
<comment type="similarity">
    <text evidence="2">Belongs to the glycosyl hydrolase 20 family.</text>
</comment>
<evidence type="ECO:0000313" key="10">
    <source>
        <dbReference type="EMBL" id="TDQ79157.1"/>
    </source>
</evidence>
<feature type="active site" description="Proton donor" evidence="8">
    <location>
        <position position="525"/>
    </location>
</feature>
<dbReference type="RefSeq" id="WP_133582970.1">
    <property type="nucleotide sequence ID" value="NZ_SNYV01000011.1"/>
</dbReference>
<evidence type="ECO:0000259" key="9">
    <source>
        <dbReference type="SMART" id="SM01081"/>
    </source>
</evidence>
<dbReference type="EMBL" id="SNYV01000011">
    <property type="protein sequence ID" value="TDQ79157.1"/>
    <property type="molecule type" value="Genomic_DNA"/>
</dbReference>
<dbReference type="InterPro" id="IPR029018">
    <property type="entry name" value="Hex-like_dom2"/>
</dbReference>
<dbReference type="Proteomes" id="UP000295292">
    <property type="component" value="Unassembled WGS sequence"/>
</dbReference>
<keyword evidence="5" id="KW-0326">Glycosidase</keyword>
<dbReference type="GO" id="GO:0016020">
    <property type="term" value="C:membrane"/>
    <property type="evidence" value="ECO:0007669"/>
    <property type="project" value="TreeGrafter"/>
</dbReference>
<sequence>MKIKLLLIVTCLIWQVKDSKAQTAGQSPLQISWQPLLNNYDGKEQALSELIIRNVSDKPFPWQGWKLYFNFIRLAEPVDNHQSLDVHHINGDYFYFEPNVKGKVLAPGEEVKYTMISKSWVVNFNDAPQGFYLDWGNGQLQQLPAVKALLPKDEKVFYRVGGDREMNAQMIYDKNERYQWTKRLDGVSILPTPVSVQPGKGSYDLGKSVTISYEPHFEGEATLLAEELGNIFGLSCRIASSTSASKQGIQLVEDKSLEDEAYKLSVAKSGVKLSASSGAGMFYAIQSLKLLVDPTCYDPKNTKGITLPFVQISDKPRFGSRSLMLDVARNFQTKEQIYKMLDMMALYKLNTLHFHLNDDEGWRLEIPSIPELTEVGSRRGHWEAGKENDWLPPSYGSGPFLDNPRASGYYTAQDFMDILKYAQRRHIQVIPEVETPGHARAAIQAMNVRYRRLMTQGKEQEASKYLLQSAGDSSVYRSVQKWNDNVMDVSLPSVYIFLEQVTDDIIGMYKQAGVELKTVHFGGDEVPNGVWEHSPAFANFKKENPAIKETADLWVRHFDILYKMLKKRDLLLSGWEEVGMEKVIVDGKKKWIPFAGLQDSDVHLNVWNNLGGNEDLAYRLANAGYKVKLSFVSNFYMDMAYYKRFSEQGFYWGGFIDLEKPFSFIPFDYLHNQKQDWLGRTLPDRVLNGAEKLTEKGKQHIVGIQALLWSETIKDEEQMERMIFPRLLAFSERAWAQAGPWETETVSNGPSYQDALKKFFAVVGLQELQRLPFLYGGISFRIPTPGVKEIDGKIYVNMELPGFEVRYAADGNTPDRNSTLYTGAIPYKSNLVFKAFNKHGDSSLPISLDVESAK</sequence>
<dbReference type="SMART" id="SM01081">
    <property type="entry name" value="CHB_HEX"/>
    <property type="match status" value="1"/>
</dbReference>
<dbReference type="Gene3D" id="2.60.40.290">
    <property type="match status" value="1"/>
</dbReference>
<dbReference type="InterPro" id="IPR012291">
    <property type="entry name" value="CBM2_carb-bd_dom_sf"/>
</dbReference>
<dbReference type="GO" id="GO:0004563">
    <property type="term" value="F:beta-N-acetylhexosaminidase activity"/>
    <property type="evidence" value="ECO:0007669"/>
    <property type="project" value="UniProtKB-EC"/>
</dbReference>
<evidence type="ECO:0000256" key="8">
    <source>
        <dbReference type="PIRSR" id="PIRSR625705-1"/>
    </source>
</evidence>
<dbReference type="InterPro" id="IPR014756">
    <property type="entry name" value="Ig_E-set"/>
</dbReference>
<dbReference type="GO" id="GO:0030203">
    <property type="term" value="P:glycosaminoglycan metabolic process"/>
    <property type="evidence" value="ECO:0007669"/>
    <property type="project" value="TreeGrafter"/>
</dbReference>
<comment type="caution">
    <text evidence="10">The sequence shown here is derived from an EMBL/GenBank/DDBJ whole genome shotgun (WGS) entry which is preliminary data.</text>
</comment>
<feature type="domain" description="Chitobiase/beta-hexosaminidases N-terminal" evidence="9">
    <location>
        <begin position="27"/>
        <end position="170"/>
    </location>
</feature>
<name>A0A4R6WJR5_9SPHI</name>
<dbReference type="InterPro" id="IPR004866">
    <property type="entry name" value="CHB/HEX_N_dom"/>
</dbReference>
<dbReference type="GO" id="GO:0030247">
    <property type="term" value="F:polysaccharide binding"/>
    <property type="evidence" value="ECO:0007669"/>
    <property type="project" value="InterPro"/>
</dbReference>
<dbReference type="GO" id="GO:0005975">
    <property type="term" value="P:carbohydrate metabolic process"/>
    <property type="evidence" value="ECO:0007669"/>
    <property type="project" value="InterPro"/>
</dbReference>
<dbReference type="Pfam" id="PF02838">
    <property type="entry name" value="Glyco_hydro_20b"/>
    <property type="match status" value="1"/>
</dbReference>
<organism evidence="10 11">
    <name type="scientific">Sphingobacterium yanglingense</name>
    <dbReference type="NCBI Taxonomy" id="1437280"/>
    <lineage>
        <taxon>Bacteria</taxon>
        <taxon>Pseudomonadati</taxon>
        <taxon>Bacteroidota</taxon>
        <taxon>Sphingobacteriia</taxon>
        <taxon>Sphingobacteriales</taxon>
        <taxon>Sphingobacteriaceae</taxon>
        <taxon>Sphingobacterium</taxon>
    </lineage>
</organism>
<accession>A0A4R6WJR5</accession>
<dbReference type="Gene3D" id="3.20.20.80">
    <property type="entry name" value="Glycosidases"/>
    <property type="match status" value="1"/>
</dbReference>
<dbReference type="Pfam" id="PF03174">
    <property type="entry name" value="CHB_HEX_C"/>
    <property type="match status" value="1"/>
</dbReference>
<keyword evidence="11" id="KW-1185">Reference proteome</keyword>
<dbReference type="SUPFAM" id="SSF51445">
    <property type="entry name" value="(Trans)glycosidases"/>
    <property type="match status" value="1"/>
</dbReference>
<dbReference type="PRINTS" id="PR00738">
    <property type="entry name" value="GLHYDRLASE20"/>
</dbReference>
<dbReference type="InterPro" id="IPR017853">
    <property type="entry name" value="GH"/>
</dbReference>
<gene>
    <name evidence="10" type="ORF">CLV99_0589</name>
</gene>
<dbReference type="OrthoDB" id="1006965at2"/>